<evidence type="ECO:0000313" key="7">
    <source>
        <dbReference type="Proteomes" id="UP000305948"/>
    </source>
</evidence>
<name>A0A5C3MZF9_9AGAM</name>
<dbReference type="GO" id="GO:0008270">
    <property type="term" value="F:zinc ion binding"/>
    <property type="evidence" value="ECO:0007669"/>
    <property type="project" value="UniProtKB-KW"/>
</dbReference>
<dbReference type="OrthoDB" id="265717at2759"/>
<reference evidence="6 7" key="1">
    <citation type="journal article" date="2019" name="Nat. Ecol. Evol.">
        <title>Megaphylogeny resolves global patterns of mushroom evolution.</title>
        <authorList>
            <person name="Varga T."/>
            <person name="Krizsan K."/>
            <person name="Foldi C."/>
            <person name="Dima B."/>
            <person name="Sanchez-Garcia M."/>
            <person name="Sanchez-Ramirez S."/>
            <person name="Szollosi G.J."/>
            <person name="Szarkandi J.G."/>
            <person name="Papp V."/>
            <person name="Albert L."/>
            <person name="Andreopoulos W."/>
            <person name="Angelini C."/>
            <person name="Antonin V."/>
            <person name="Barry K.W."/>
            <person name="Bougher N.L."/>
            <person name="Buchanan P."/>
            <person name="Buyck B."/>
            <person name="Bense V."/>
            <person name="Catcheside P."/>
            <person name="Chovatia M."/>
            <person name="Cooper J."/>
            <person name="Damon W."/>
            <person name="Desjardin D."/>
            <person name="Finy P."/>
            <person name="Geml J."/>
            <person name="Haridas S."/>
            <person name="Hughes K."/>
            <person name="Justo A."/>
            <person name="Karasinski D."/>
            <person name="Kautmanova I."/>
            <person name="Kiss B."/>
            <person name="Kocsube S."/>
            <person name="Kotiranta H."/>
            <person name="LaButti K.M."/>
            <person name="Lechner B.E."/>
            <person name="Liimatainen K."/>
            <person name="Lipzen A."/>
            <person name="Lukacs Z."/>
            <person name="Mihaltcheva S."/>
            <person name="Morgado L.N."/>
            <person name="Niskanen T."/>
            <person name="Noordeloos M.E."/>
            <person name="Ohm R.A."/>
            <person name="Ortiz-Santana B."/>
            <person name="Ovrebo C."/>
            <person name="Racz N."/>
            <person name="Riley R."/>
            <person name="Savchenko A."/>
            <person name="Shiryaev A."/>
            <person name="Soop K."/>
            <person name="Spirin V."/>
            <person name="Szebenyi C."/>
            <person name="Tomsovsky M."/>
            <person name="Tulloss R.E."/>
            <person name="Uehling J."/>
            <person name="Grigoriev I.V."/>
            <person name="Vagvolgyi C."/>
            <person name="Papp T."/>
            <person name="Martin F.M."/>
            <person name="Miettinen O."/>
            <person name="Hibbett D.S."/>
            <person name="Nagy L.G."/>
        </authorList>
    </citation>
    <scope>NUCLEOTIDE SEQUENCE [LARGE SCALE GENOMIC DNA]</scope>
    <source>
        <strain evidence="6 7">OMC1185</strain>
    </source>
</reference>
<dbReference type="Pfam" id="PF01753">
    <property type="entry name" value="zf-MYND"/>
    <property type="match status" value="1"/>
</dbReference>
<sequence length="250" mass="27899">MPKNIVVGAGLGAESNLRDYDRFRSYDDSPWPDEIRYWGDKAREHWCYIGEIVEDVSLARLCVNVRDVEGAICTVAFYTDDGGQSFRKSCVKGRTLVILYAKQYKFMDGRPGFRIEQEHVPYVKAFDVTLASLLATNDKLHAGDYRDKCGSCGARGMVEQCSACHTVPYCNRRCQVTAWKALNPPGGHKEECEMHQGVYSSRLNPCKSVYFCTSCISITFIIATCCHGAMTTVPRNIMPLTTTIQGCNGA</sequence>
<feature type="domain" description="MYND-type" evidence="5">
    <location>
        <begin position="149"/>
        <end position="192"/>
    </location>
</feature>
<organism evidence="6 7">
    <name type="scientific">Heliocybe sulcata</name>
    <dbReference type="NCBI Taxonomy" id="5364"/>
    <lineage>
        <taxon>Eukaryota</taxon>
        <taxon>Fungi</taxon>
        <taxon>Dikarya</taxon>
        <taxon>Basidiomycota</taxon>
        <taxon>Agaricomycotina</taxon>
        <taxon>Agaricomycetes</taxon>
        <taxon>Gloeophyllales</taxon>
        <taxon>Gloeophyllaceae</taxon>
        <taxon>Heliocybe</taxon>
    </lineage>
</organism>
<dbReference type="Proteomes" id="UP000305948">
    <property type="component" value="Unassembled WGS sequence"/>
</dbReference>
<accession>A0A5C3MZF9</accession>
<dbReference type="SUPFAM" id="SSF144232">
    <property type="entry name" value="HIT/MYND zinc finger-like"/>
    <property type="match status" value="1"/>
</dbReference>
<evidence type="ECO:0000256" key="2">
    <source>
        <dbReference type="ARBA" id="ARBA00022771"/>
    </source>
</evidence>
<proteinExistence type="predicted"/>
<evidence type="ECO:0000256" key="1">
    <source>
        <dbReference type="ARBA" id="ARBA00022723"/>
    </source>
</evidence>
<dbReference type="AlphaFoldDB" id="A0A5C3MZF9"/>
<evidence type="ECO:0000256" key="4">
    <source>
        <dbReference type="PROSITE-ProRule" id="PRU00134"/>
    </source>
</evidence>
<dbReference type="InterPro" id="IPR002893">
    <property type="entry name" value="Znf_MYND"/>
</dbReference>
<evidence type="ECO:0000313" key="6">
    <source>
        <dbReference type="EMBL" id="TFK49596.1"/>
    </source>
</evidence>
<keyword evidence="2 4" id="KW-0863">Zinc-finger</keyword>
<keyword evidence="3" id="KW-0862">Zinc</keyword>
<dbReference type="EMBL" id="ML213515">
    <property type="protein sequence ID" value="TFK49596.1"/>
    <property type="molecule type" value="Genomic_DNA"/>
</dbReference>
<dbReference type="STRING" id="5364.A0A5C3MZF9"/>
<keyword evidence="1" id="KW-0479">Metal-binding</keyword>
<keyword evidence="7" id="KW-1185">Reference proteome</keyword>
<gene>
    <name evidence="6" type="ORF">OE88DRAFT_357905</name>
</gene>
<evidence type="ECO:0000259" key="5">
    <source>
        <dbReference type="PROSITE" id="PS50865"/>
    </source>
</evidence>
<dbReference type="PROSITE" id="PS50865">
    <property type="entry name" value="ZF_MYND_2"/>
    <property type="match status" value="1"/>
</dbReference>
<protein>
    <recommendedName>
        <fullName evidence="5">MYND-type domain-containing protein</fullName>
    </recommendedName>
</protein>
<evidence type="ECO:0000256" key="3">
    <source>
        <dbReference type="ARBA" id="ARBA00022833"/>
    </source>
</evidence>
<dbReference type="Gene3D" id="6.10.140.2220">
    <property type="match status" value="1"/>
</dbReference>